<dbReference type="PANTHER" id="PTHR46383:SF1">
    <property type="entry name" value="ASPARTATE AMINOTRANSFERASE"/>
    <property type="match status" value="1"/>
</dbReference>
<dbReference type="InterPro" id="IPR004838">
    <property type="entry name" value="NHTrfase_class1_PyrdxlP-BS"/>
</dbReference>
<dbReference type="STRING" id="1051891.A0A0C3QDC7"/>
<dbReference type="Gene3D" id="3.40.640.10">
    <property type="entry name" value="Type I PLP-dependent aspartate aminotransferase-like (Major domain)"/>
    <property type="match status" value="1"/>
</dbReference>
<evidence type="ECO:0000256" key="2">
    <source>
        <dbReference type="ARBA" id="ARBA00007441"/>
    </source>
</evidence>
<dbReference type="GO" id="GO:0030170">
    <property type="term" value="F:pyridoxal phosphate binding"/>
    <property type="evidence" value="ECO:0007669"/>
    <property type="project" value="InterPro"/>
</dbReference>
<gene>
    <name evidence="7" type="ORF">M407DRAFT_27707</name>
</gene>
<accession>A0A0C3QDC7</accession>
<keyword evidence="5" id="KW-0663">Pyridoxal phosphate</keyword>
<name>A0A0C3QDC7_9AGAM</name>
<keyword evidence="4" id="KW-0808">Transferase</keyword>
<comment type="cofactor">
    <cofactor evidence="1">
        <name>pyridoxal 5'-phosphate</name>
        <dbReference type="ChEBI" id="CHEBI:597326"/>
    </cofactor>
</comment>
<protein>
    <recommendedName>
        <fullName evidence="6">Aminotransferase class I/classII large domain-containing protein</fullName>
    </recommendedName>
</protein>
<feature type="domain" description="Aminotransferase class I/classII large" evidence="6">
    <location>
        <begin position="33"/>
        <end position="394"/>
    </location>
</feature>
<dbReference type="PANTHER" id="PTHR46383">
    <property type="entry name" value="ASPARTATE AMINOTRANSFERASE"/>
    <property type="match status" value="1"/>
</dbReference>
<evidence type="ECO:0000256" key="4">
    <source>
        <dbReference type="ARBA" id="ARBA00022679"/>
    </source>
</evidence>
<dbReference type="Proteomes" id="UP000054248">
    <property type="component" value="Unassembled WGS sequence"/>
</dbReference>
<dbReference type="SUPFAM" id="SSF53383">
    <property type="entry name" value="PLP-dependent transferases"/>
    <property type="match status" value="1"/>
</dbReference>
<evidence type="ECO:0000313" key="7">
    <source>
        <dbReference type="EMBL" id="KIO22754.1"/>
    </source>
</evidence>
<comment type="similarity">
    <text evidence="2">Belongs to the class-I pyridoxal-phosphate-dependent aminotransferase family.</text>
</comment>
<dbReference type="Pfam" id="PF00155">
    <property type="entry name" value="Aminotran_1_2"/>
    <property type="match status" value="1"/>
</dbReference>
<dbReference type="GO" id="GO:0006520">
    <property type="term" value="P:amino acid metabolic process"/>
    <property type="evidence" value="ECO:0007669"/>
    <property type="project" value="InterPro"/>
</dbReference>
<dbReference type="GO" id="GO:0008483">
    <property type="term" value="F:transaminase activity"/>
    <property type="evidence" value="ECO:0007669"/>
    <property type="project" value="UniProtKB-KW"/>
</dbReference>
<evidence type="ECO:0000313" key="8">
    <source>
        <dbReference type="Proteomes" id="UP000054248"/>
    </source>
</evidence>
<dbReference type="InterPro" id="IPR015424">
    <property type="entry name" value="PyrdxlP-dep_Trfase"/>
</dbReference>
<reference evidence="8" key="2">
    <citation type="submission" date="2015-01" db="EMBL/GenBank/DDBJ databases">
        <title>Evolutionary Origins and Diversification of the Mycorrhizal Mutualists.</title>
        <authorList>
            <consortium name="DOE Joint Genome Institute"/>
            <consortium name="Mycorrhizal Genomics Consortium"/>
            <person name="Kohler A."/>
            <person name="Kuo A."/>
            <person name="Nagy L.G."/>
            <person name="Floudas D."/>
            <person name="Copeland A."/>
            <person name="Barry K.W."/>
            <person name="Cichocki N."/>
            <person name="Veneault-Fourrey C."/>
            <person name="LaButti K."/>
            <person name="Lindquist E.A."/>
            <person name="Lipzen A."/>
            <person name="Lundell T."/>
            <person name="Morin E."/>
            <person name="Murat C."/>
            <person name="Riley R."/>
            <person name="Ohm R."/>
            <person name="Sun H."/>
            <person name="Tunlid A."/>
            <person name="Henrissat B."/>
            <person name="Grigoriev I.V."/>
            <person name="Hibbett D.S."/>
            <person name="Martin F."/>
        </authorList>
    </citation>
    <scope>NUCLEOTIDE SEQUENCE [LARGE SCALE GENOMIC DNA]</scope>
    <source>
        <strain evidence="8">MUT 4182</strain>
    </source>
</reference>
<dbReference type="EMBL" id="KN823101">
    <property type="protein sequence ID" value="KIO22754.1"/>
    <property type="molecule type" value="Genomic_DNA"/>
</dbReference>
<reference evidence="7 8" key="1">
    <citation type="submission" date="2014-04" db="EMBL/GenBank/DDBJ databases">
        <authorList>
            <consortium name="DOE Joint Genome Institute"/>
            <person name="Kuo A."/>
            <person name="Girlanda M."/>
            <person name="Perotto S."/>
            <person name="Kohler A."/>
            <person name="Nagy L.G."/>
            <person name="Floudas D."/>
            <person name="Copeland A."/>
            <person name="Barry K.W."/>
            <person name="Cichocki N."/>
            <person name="Veneault-Fourrey C."/>
            <person name="LaButti K."/>
            <person name="Lindquist E.A."/>
            <person name="Lipzen A."/>
            <person name="Lundell T."/>
            <person name="Morin E."/>
            <person name="Murat C."/>
            <person name="Sun H."/>
            <person name="Tunlid A."/>
            <person name="Henrissat B."/>
            <person name="Grigoriev I.V."/>
            <person name="Hibbett D.S."/>
            <person name="Martin F."/>
            <person name="Nordberg H.P."/>
            <person name="Cantor M.N."/>
            <person name="Hua S.X."/>
        </authorList>
    </citation>
    <scope>NUCLEOTIDE SEQUENCE [LARGE SCALE GENOMIC DNA]</scope>
    <source>
        <strain evidence="7 8">MUT 4182</strain>
    </source>
</reference>
<evidence type="ECO:0000256" key="5">
    <source>
        <dbReference type="ARBA" id="ARBA00022898"/>
    </source>
</evidence>
<dbReference type="HOGENOM" id="CLU_017584_4_1_1"/>
<keyword evidence="3" id="KW-0032">Aminotransferase</keyword>
<dbReference type="NCBIfam" id="NF005732">
    <property type="entry name" value="PRK07550.1"/>
    <property type="match status" value="1"/>
</dbReference>
<dbReference type="InterPro" id="IPR004839">
    <property type="entry name" value="Aminotransferase_I/II_large"/>
</dbReference>
<keyword evidence="8" id="KW-1185">Reference proteome</keyword>
<organism evidence="7 8">
    <name type="scientific">Tulasnella calospora MUT 4182</name>
    <dbReference type="NCBI Taxonomy" id="1051891"/>
    <lineage>
        <taxon>Eukaryota</taxon>
        <taxon>Fungi</taxon>
        <taxon>Dikarya</taxon>
        <taxon>Basidiomycota</taxon>
        <taxon>Agaricomycotina</taxon>
        <taxon>Agaricomycetes</taxon>
        <taxon>Cantharellales</taxon>
        <taxon>Tulasnellaceae</taxon>
        <taxon>Tulasnella</taxon>
    </lineage>
</organism>
<evidence type="ECO:0000256" key="3">
    <source>
        <dbReference type="ARBA" id="ARBA00022576"/>
    </source>
</evidence>
<proteinExistence type="inferred from homology"/>
<dbReference type="CDD" id="cd00609">
    <property type="entry name" value="AAT_like"/>
    <property type="match status" value="1"/>
</dbReference>
<sequence length="406" mass="44171">MRLSRTIAAVPTPPIAKVGQWLKRYQNEFGLPIDLCKGAPSAPPCEQLKKALVNAALDPASAKYSDNFGTKSMREALANEMKVVYGHQTDVESTDVALTAGCNLAFYAAAQVVADKGDEIILPVPWMALQMLGIISVPLHLKPEDEFQPSVEACEALITPRTRAITLVTPNNPTGAIYSPSLLRAFSLLAQRHKLALIVDETYRDFITTGPPHSLFHPSEGWNWRDTVVHLFSFSKSYAIPGHRLGAIVAGESALKQVQTVLDTIQICPPTIPQVALQSILPSLRPLLSDTAQALSSRHTLFGKVMSSLAPRWLIGSQGGYFAFIRHPFEGKQANEVCEGLAAQVGIACLPGGNFATEKDGLITKDGEEFVQHWVRVAVANVNDDQLTEVARRLTAFEELSGWKLG</sequence>
<dbReference type="InterPro" id="IPR015421">
    <property type="entry name" value="PyrdxlP-dep_Trfase_major"/>
</dbReference>
<dbReference type="OrthoDB" id="7042322at2759"/>
<dbReference type="InterPro" id="IPR050596">
    <property type="entry name" value="AspAT/PAT-like"/>
</dbReference>
<evidence type="ECO:0000256" key="1">
    <source>
        <dbReference type="ARBA" id="ARBA00001933"/>
    </source>
</evidence>
<dbReference type="AlphaFoldDB" id="A0A0C3QDC7"/>
<evidence type="ECO:0000259" key="6">
    <source>
        <dbReference type="Pfam" id="PF00155"/>
    </source>
</evidence>
<dbReference type="PROSITE" id="PS00105">
    <property type="entry name" value="AA_TRANSFER_CLASS_1"/>
    <property type="match status" value="1"/>
</dbReference>